<comment type="subcellular location">
    <subcellularLocation>
        <location evidence="2">Cytoplasm</location>
    </subcellularLocation>
    <subcellularLocation>
        <location evidence="2">Nucleus</location>
    </subcellularLocation>
</comment>
<dbReference type="PANTHER" id="PTHR10540:SF8">
    <property type="entry name" value="COP9 SIGNALOSOME COMPLEX SUBUNIT 6"/>
    <property type="match status" value="1"/>
</dbReference>
<gene>
    <name evidence="5" type="ORF">GJ744_009237</name>
</gene>
<dbReference type="InterPro" id="IPR037518">
    <property type="entry name" value="MPN"/>
</dbReference>
<evidence type="ECO:0000256" key="1">
    <source>
        <dbReference type="ARBA" id="ARBA00010893"/>
    </source>
</evidence>
<keyword evidence="2" id="KW-0539">Nucleus</keyword>
<accession>A0A8H7E2W2</accession>
<reference evidence="5" key="1">
    <citation type="submission" date="2020-02" db="EMBL/GenBank/DDBJ databases">
        <authorList>
            <person name="Palmer J.M."/>
        </authorList>
    </citation>
    <scope>NUCLEOTIDE SEQUENCE</scope>
    <source>
        <strain evidence="5">EPUS1.4</strain>
        <tissue evidence="5">Thallus</tissue>
    </source>
</reference>
<protein>
    <recommendedName>
        <fullName evidence="2">COP9 signalosome complex subunit 6</fullName>
    </recommendedName>
</protein>
<dbReference type="GO" id="GO:0008180">
    <property type="term" value="C:COP9 signalosome"/>
    <property type="evidence" value="ECO:0007669"/>
    <property type="project" value="UniProtKB-UniRule"/>
</dbReference>
<feature type="region of interest" description="Disordered" evidence="3">
    <location>
        <begin position="221"/>
        <end position="254"/>
    </location>
</feature>
<dbReference type="AlphaFoldDB" id="A0A8H7E2W2"/>
<dbReference type="Pfam" id="PF01398">
    <property type="entry name" value="JAB"/>
    <property type="match status" value="1"/>
</dbReference>
<comment type="similarity">
    <text evidence="1 2">Belongs to the peptidase M67A family. CSN6 subfamily.</text>
</comment>
<evidence type="ECO:0000313" key="6">
    <source>
        <dbReference type="Proteomes" id="UP000606974"/>
    </source>
</evidence>
<evidence type="ECO:0000313" key="5">
    <source>
        <dbReference type="EMBL" id="KAF7508524.1"/>
    </source>
</evidence>
<comment type="function">
    <text evidence="2">Component of the COP9 signalosome complex (CSN), a complex involved in various cellular and developmental processes.</text>
</comment>
<dbReference type="InterPro" id="IPR000555">
    <property type="entry name" value="JAMM/MPN+_dom"/>
</dbReference>
<comment type="caution">
    <text evidence="5">The sequence shown here is derived from an EMBL/GenBank/DDBJ whole genome shotgun (WGS) entry which is preliminary data.</text>
</comment>
<dbReference type="EMBL" id="JAACFV010000053">
    <property type="protein sequence ID" value="KAF7508524.1"/>
    <property type="molecule type" value="Genomic_DNA"/>
</dbReference>
<dbReference type="OrthoDB" id="1378at2759"/>
<feature type="compositionally biased region" description="Basic and acidic residues" evidence="3">
    <location>
        <begin position="232"/>
        <end position="254"/>
    </location>
</feature>
<dbReference type="PROSITE" id="PS50249">
    <property type="entry name" value="MPN"/>
    <property type="match status" value="1"/>
</dbReference>
<keyword evidence="2" id="KW-0736">Signalosome</keyword>
<proteinExistence type="inferred from homology"/>
<evidence type="ECO:0000259" key="4">
    <source>
        <dbReference type="PROSITE" id="PS50249"/>
    </source>
</evidence>
<keyword evidence="2" id="KW-0963">Cytoplasm</keyword>
<dbReference type="GO" id="GO:0008237">
    <property type="term" value="F:metallopeptidase activity"/>
    <property type="evidence" value="ECO:0007669"/>
    <property type="project" value="InterPro"/>
</dbReference>
<dbReference type="Gene3D" id="3.40.140.10">
    <property type="entry name" value="Cytidine Deaminase, domain 2"/>
    <property type="match status" value="1"/>
</dbReference>
<dbReference type="GO" id="GO:0000338">
    <property type="term" value="P:protein deneddylation"/>
    <property type="evidence" value="ECO:0007669"/>
    <property type="project" value="InterPro"/>
</dbReference>
<evidence type="ECO:0000256" key="2">
    <source>
        <dbReference type="RuleBase" id="RU367006"/>
    </source>
</evidence>
<sequence>MTEETDSHNPLVSNRRSDSNLVVSLHPLVLLTISDHITRHQVRGYSGSIVGALLGQQKGREITLEHAFNCSIQKDQQNQAILDTPWFEHRLQQYKDVHKLPALDIAGWFTLCPESGPTSAFLPIHKQFLAQNESSLLLAFHPSAISSSTPSSSNGKLPLTIYETIYEGEPTKQDDSMQIDGEDTSGLRFRSIPYTIETDETEMIAVDYVAKGGGNAVAVASADAEAPASPEANEREDRNGKRRADESPEARKSFDDITVTNILNPEEDDQISSLTTRLNSVRMLQSRLSLLSTYINSLPPINVSDPESETALDPAHLSHLRNIKALITRLSLLSPHSDTPASTLSTTSVPGPAVPAQPQIDPLTHAQQAQTNDVNLSSLLALLGQDVQGLSELGRKFAIVEAARQSKGKKIGGVGGGAMGMGMGFPGFGGGGGGGGAGDDSLMT</sequence>
<organism evidence="5 6">
    <name type="scientific">Endocarpon pusillum</name>
    <dbReference type="NCBI Taxonomy" id="364733"/>
    <lineage>
        <taxon>Eukaryota</taxon>
        <taxon>Fungi</taxon>
        <taxon>Dikarya</taxon>
        <taxon>Ascomycota</taxon>
        <taxon>Pezizomycotina</taxon>
        <taxon>Eurotiomycetes</taxon>
        <taxon>Chaetothyriomycetidae</taxon>
        <taxon>Verrucariales</taxon>
        <taxon>Verrucariaceae</taxon>
        <taxon>Endocarpon</taxon>
    </lineage>
</organism>
<dbReference type="InterPro" id="IPR033859">
    <property type="entry name" value="MPN_CSN6"/>
</dbReference>
<dbReference type="GO" id="GO:0005737">
    <property type="term" value="C:cytoplasm"/>
    <property type="evidence" value="ECO:0007669"/>
    <property type="project" value="UniProtKB-SubCell"/>
</dbReference>
<dbReference type="PANTHER" id="PTHR10540">
    <property type="entry name" value="EUKARYOTIC TRANSLATION INITIATION FACTOR 3 SUBUNIT F-RELATED"/>
    <property type="match status" value="1"/>
</dbReference>
<keyword evidence="6" id="KW-1185">Reference proteome</keyword>
<dbReference type="Proteomes" id="UP000606974">
    <property type="component" value="Unassembled WGS sequence"/>
</dbReference>
<evidence type="ECO:0000256" key="3">
    <source>
        <dbReference type="SAM" id="MobiDB-lite"/>
    </source>
</evidence>
<feature type="domain" description="MPN" evidence="4">
    <location>
        <begin position="23"/>
        <end position="168"/>
    </location>
</feature>
<feature type="compositionally biased region" description="Low complexity" evidence="3">
    <location>
        <begin position="221"/>
        <end position="231"/>
    </location>
</feature>
<name>A0A8H7E2W2_9EURO</name>
<dbReference type="CDD" id="cd08063">
    <property type="entry name" value="MPN_CSN6"/>
    <property type="match status" value="1"/>
</dbReference>